<keyword evidence="1" id="KW-1133">Transmembrane helix</keyword>
<comment type="caution">
    <text evidence="2">The sequence shown here is derived from an EMBL/GenBank/DDBJ whole genome shotgun (WGS) entry which is preliminary data.</text>
</comment>
<evidence type="ECO:0000313" key="2">
    <source>
        <dbReference type="EMBL" id="HIW84194.1"/>
    </source>
</evidence>
<feature type="transmembrane region" description="Helical" evidence="1">
    <location>
        <begin position="12"/>
        <end position="29"/>
    </location>
</feature>
<organism evidence="2 3">
    <name type="scientific">Candidatus Dorea gallistercoris</name>
    <dbReference type="NCBI Taxonomy" id="2838542"/>
    <lineage>
        <taxon>Bacteria</taxon>
        <taxon>Bacillati</taxon>
        <taxon>Bacillota</taxon>
        <taxon>Clostridia</taxon>
        <taxon>Lachnospirales</taxon>
        <taxon>Lachnospiraceae</taxon>
        <taxon>Dorea</taxon>
    </lineage>
</organism>
<gene>
    <name evidence="2" type="ORF">H9873_07725</name>
</gene>
<name>A0A9D1UDU3_9FIRM</name>
<proteinExistence type="predicted"/>
<feature type="transmembrane region" description="Helical" evidence="1">
    <location>
        <begin position="86"/>
        <end position="109"/>
    </location>
</feature>
<evidence type="ECO:0000256" key="1">
    <source>
        <dbReference type="SAM" id="Phobius"/>
    </source>
</evidence>
<dbReference type="AlphaFoldDB" id="A0A9D1UDU3"/>
<dbReference type="EMBL" id="DXGF01000138">
    <property type="protein sequence ID" value="HIW84194.1"/>
    <property type="molecule type" value="Genomic_DNA"/>
</dbReference>
<accession>A0A9D1UDU3</accession>
<protein>
    <submittedName>
        <fullName evidence="2">Uncharacterized protein</fullName>
    </submittedName>
</protein>
<reference evidence="2" key="1">
    <citation type="journal article" date="2021" name="PeerJ">
        <title>Extensive microbial diversity within the chicken gut microbiome revealed by metagenomics and culture.</title>
        <authorList>
            <person name="Gilroy R."/>
            <person name="Ravi A."/>
            <person name="Getino M."/>
            <person name="Pursley I."/>
            <person name="Horton D.L."/>
            <person name="Alikhan N.F."/>
            <person name="Baker D."/>
            <person name="Gharbi K."/>
            <person name="Hall N."/>
            <person name="Watson M."/>
            <person name="Adriaenssens E.M."/>
            <person name="Foster-Nyarko E."/>
            <person name="Jarju S."/>
            <person name="Secka A."/>
            <person name="Antonio M."/>
            <person name="Oren A."/>
            <person name="Chaudhuri R.R."/>
            <person name="La Ragione R."/>
            <person name="Hildebrand F."/>
            <person name="Pallen M.J."/>
        </authorList>
    </citation>
    <scope>NUCLEOTIDE SEQUENCE</scope>
    <source>
        <strain evidence="2">ChiSxjej1B13-11762</strain>
    </source>
</reference>
<keyword evidence="1" id="KW-0812">Transmembrane</keyword>
<dbReference type="Proteomes" id="UP000824263">
    <property type="component" value="Unassembled WGS sequence"/>
</dbReference>
<evidence type="ECO:0000313" key="3">
    <source>
        <dbReference type="Proteomes" id="UP000824263"/>
    </source>
</evidence>
<reference evidence="2" key="2">
    <citation type="submission" date="2021-04" db="EMBL/GenBank/DDBJ databases">
        <authorList>
            <person name="Gilroy R."/>
        </authorList>
    </citation>
    <scope>NUCLEOTIDE SEQUENCE</scope>
    <source>
        <strain evidence="2">ChiSxjej1B13-11762</strain>
    </source>
</reference>
<sequence length="113" mass="12303">MGKREETICTWIHHTATILGWLMALAGLLSGRQRTGEKFVLGFFAAVQTLAVFKILRAFYGGKDSLAGTFLRIRTSGLTARGQRAVIWPAAGACAAVKLGIPTIFLCHLSRRL</sequence>
<keyword evidence="1" id="KW-0472">Membrane</keyword>
<feature type="transmembrane region" description="Helical" evidence="1">
    <location>
        <begin position="41"/>
        <end position="60"/>
    </location>
</feature>